<dbReference type="PROSITE" id="PS51819">
    <property type="entry name" value="VOC"/>
    <property type="match status" value="1"/>
</dbReference>
<proteinExistence type="predicted"/>
<dbReference type="Proteomes" id="UP000494170">
    <property type="component" value="Unassembled WGS sequence"/>
</dbReference>
<dbReference type="InterPro" id="IPR037523">
    <property type="entry name" value="VOC_core"/>
</dbReference>
<dbReference type="Gene3D" id="3.10.180.10">
    <property type="entry name" value="2,3-Dihydroxybiphenyl 1,2-Dioxygenase, domain 1"/>
    <property type="match status" value="1"/>
</dbReference>
<dbReference type="PANTHER" id="PTHR46142:SF3">
    <property type="entry name" value="F18B13.24 PROTEIN"/>
    <property type="match status" value="1"/>
</dbReference>
<protein>
    <submittedName>
        <fullName evidence="2">Diguanylate cyclase</fullName>
    </submittedName>
</protein>
<dbReference type="Pfam" id="PF00903">
    <property type="entry name" value="Glyoxalase"/>
    <property type="match status" value="1"/>
</dbReference>
<dbReference type="AlphaFoldDB" id="A0A6P2S9E3"/>
<accession>A0A6P2S9E3</accession>
<evidence type="ECO:0000259" key="1">
    <source>
        <dbReference type="PROSITE" id="PS51819"/>
    </source>
</evidence>
<dbReference type="EMBL" id="CABVPY010000077">
    <property type="protein sequence ID" value="VWC39693.1"/>
    <property type="molecule type" value="Genomic_DNA"/>
</dbReference>
<organism evidence="2 3">
    <name type="scientific">Burkholderia lata (strain ATCC 17760 / DSM 23089 / LMG 22485 / NCIMB 9086 / R18194 / 383)</name>
    <dbReference type="NCBI Taxonomy" id="482957"/>
    <lineage>
        <taxon>Bacteria</taxon>
        <taxon>Pseudomonadati</taxon>
        <taxon>Pseudomonadota</taxon>
        <taxon>Betaproteobacteria</taxon>
        <taxon>Burkholderiales</taxon>
        <taxon>Burkholderiaceae</taxon>
        <taxon>Burkholderia</taxon>
        <taxon>Burkholderia cepacia complex</taxon>
    </lineage>
</organism>
<sequence>MPGAMPFHVTLRQHELHVMPVTGFSHYNLRADRPTLDSLRDFYVEIVGLQEGFRPPFKSFGYWLYAGTQAVLHLSEARPGESHPSHVANTFDHVAFACADVDEMARHLTDANVAFTRAHVPLTGQVQFFFRDPAGNGVELNFAQAE</sequence>
<dbReference type="SUPFAM" id="SSF54593">
    <property type="entry name" value="Glyoxalase/Bleomycin resistance protein/Dihydroxybiphenyl dioxygenase"/>
    <property type="match status" value="1"/>
</dbReference>
<reference evidence="2 3" key="1">
    <citation type="submission" date="2019-09" db="EMBL/GenBank/DDBJ databases">
        <authorList>
            <person name="Depoorter E."/>
        </authorList>
    </citation>
    <scope>NUCLEOTIDE SEQUENCE [LARGE SCALE GENOMIC DNA]</scope>
    <source>
        <strain evidence="2">LMG 6863</strain>
    </source>
</reference>
<evidence type="ECO:0000313" key="2">
    <source>
        <dbReference type="EMBL" id="VWC39693.1"/>
    </source>
</evidence>
<dbReference type="PANTHER" id="PTHR46142">
    <property type="match status" value="1"/>
</dbReference>
<evidence type="ECO:0000313" key="3">
    <source>
        <dbReference type="Proteomes" id="UP000494170"/>
    </source>
</evidence>
<dbReference type="InterPro" id="IPR029068">
    <property type="entry name" value="Glyas_Bleomycin-R_OHBP_Dase"/>
</dbReference>
<feature type="domain" description="VOC" evidence="1">
    <location>
        <begin position="23"/>
        <end position="143"/>
    </location>
</feature>
<name>A0A6P2S9E3_BURL3</name>
<dbReference type="InterPro" id="IPR004360">
    <property type="entry name" value="Glyas_Fos-R_dOase_dom"/>
</dbReference>
<gene>
    <name evidence="2" type="ORF">BLA6863_06934</name>
</gene>